<feature type="transmembrane region" description="Helical" evidence="9">
    <location>
        <begin position="281"/>
        <end position="298"/>
    </location>
</feature>
<feature type="transmembrane region" description="Helical" evidence="9">
    <location>
        <begin position="395"/>
        <end position="414"/>
    </location>
</feature>
<evidence type="ECO:0000256" key="6">
    <source>
        <dbReference type="ARBA" id="ARBA00023136"/>
    </source>
</evidence>
<reference evidence="11" key="1">
    <citation type="submission" date="2025-08" db="UniProtKB">
        <authorList>
            <consortium name="RefSeq"/>
        </authorList>
    </citation>
    <scope>IDENTIFICATION</scope>
</reference>
<dbReference type="GO" id="GO:0005637">
    <property type="term" value="C:nuclear inner membrane"/>
    <property type="evidence" value="ECO:0007669"/>
    <property type="project" value="UniProtKB-SubCell"/>
</dbReference>
<organism evidence="10 11">
    <name type="scientific">Alligator sinensis</name>
    <name type="common">Chinese alligator</name>
    <dbReference type="NCBI Taxonomy" id="38654"/>
    <lineage>
        <taxon>Eukaryota</taxon>
        <taxon>Metazoa</taxon>
        <taxon>Chordata</taxon>
        <taxon>Craniata</taxon>
        <taxon>Vertebrata</taxon>
        <taxon>Euteleostomi</taxon>
        <taxon>Archelosauria</taxon>
        <taxon>Archosauria</taxon>
        <taxon>Crocodylia</taxon>
        <taxon>Alligatoridae</taxon>
        <taxon>Alligatorinae</taxon>
        <taxon>Alligator</taxon>
    </lineage>
</organism>
<feature type="compositionally biased region" description="Basic and acidic residues" evidence="8">
    <location>
        <begin position="15"/>
        <end position="28"/>
    </location>
</feature>
<feature type="region of interest" description="Disordered" evidence="8">
    <location>
        <begin position="102"/>
        <end position="126"/>
    </location>
</feature>
<evidence type="ECO:0000256" key="3">
    <source>
        <dbReference type="ARBA" id="ARBA00022692"/>
    </source>
</evidence>
<keyword evidence="4" id="KW-0732">Signal</keyword>
<evidence type="ECO:0000256" key="1">
    <source>
        <dbReference type="ARBA" id="ARBA00004575"/>
    </source>
</evidence>
<keyword evidence="5 9" id="KW-1133">Transmembrane helix</keyword>
<evidence type="ECO:0000313" key="11">
    <source>
        <dbReference type="RefSeq" id="XP_006035045.2"/>
    </source>
</evidence>
<dbReference type="eggNOG" id="KOG3817">
    <property type="taxonomic scope" value="Eukaryota"/>
</dbReference>
<dbReference type="Proteomes" id="UP000189705">
    <property type="component" value="Unplaced"/>
</dbReference>
<dbReference type="InterPro" id="IPR019358">
    <property type="entry name" value="NEMP_fam"/>
</dbReference>
<keyword evidence="6 9" id="KW-0472">Membrane</keyword>
<dbReference type="CTD" id="100131211"/>
<feature type="transmembrane region" description="Helical" evidence="9">
    <location>
        <begin position="304"/>
        <end position="323"/>
    </location>
</feature>
<comment type="similarity">
    <text evidence="2">Belongs to the NEMP family.</text>
</comment>
<comment type="subcellular location">
    <subcellularLocation>
        <location evidence="1">Nucleus inner membrane</location>
        <topology evidence="1">Multi-pass membrane protein</topology>
        <orientation evidence="1">Nucleoplasmic side</orientation>
    </subcellularLocation>
</comment>
<accession>A0A1U7SR22</accession>
<dbReference type="RefSeq" id="XP_006035045.2">
    <property type="nucleotide sequence ID" value="XM_006034983.3"/>
</dbReference>
<feature type="region of interest" description="Disordered" evidence="8">
    <location>
        <begin position="540"/>
        <end position="578"/>
    </location>
</feature>
<evidence type="ECO:0000256" key="8">
    <source>
        <dbReference type="SAM" id="MobiDB-lite"/>
    </source>
</evidence>
<feature type="transmembrane region" description="Helical" evidence="9">
    <location>
        <begin position="366"/>
        <end position="383"/>
    </location>
</feature>
<evidence type="ECO:0000256" key="7">
    <source>
        <dbReference type="ARBA" id="ARBA00023242"/>
    </source>
</evidence>
<evidence type="ECO:0000256" key="9">
    <source>
        <dbReference type="SAM" id="Phobius"/>
    </source>
</evidence>
<feature type="transmembrane region" description="Helical" evidence="9">
    <location>
        <begin position="335"/>
        <end position="354"/>
    </location>
</feature>
<dbReference type="Pfam" id="PF10225">
    <property type="entry name" value="NEMP"/>
    <property type="match status" value="1"/>
</dbReference>
<gene>
    <name evidence="11" type="primary">NEMP2</name>
</gene>
<name>A0A1U7SR22_ALLSI</name>
<protein>
    <submittedName>
        <fullName evidence="11">Nuclear envelope integral membrane protein 2</fullName>
    </submittedName>
</protein>
<feature type="region of interest" description="Disordered" evidence="8">
    <location>
        <begin position="1"/>
        <end position="48"/>
    </location>
</feature>
<keyword evidence="10" id="KW-1185">Reference proteome</keyword>
<dbReference type="KEGG" id="asn:102374936"/>
<dbReference type="FunCoup" id="A0A1U7SR22">
    <property type="interactions" value="292"/>
</dbReference>
<dbReference type="PANTHER" id="PTHR13598">
    <property type="entry name" value="AT07567P-RELATED"/>
    <property type="match status" value="1"/>
</dbReference>
<feature type="transmembrane region" description="Helical" evidence="9">
    <location>
        <begin position="420"/>
        <end position="444"/>
    </location>
</feature>
<sequence>MTGQQLLLDAPAPARGEEGHIRDFRPEQLLRSPPPRGQSGGGRLPRRQGLSAAARGIPAGLPSLRPACAGASQASQAGAFSPASHSQSILILSPSRACAPRSGGWPRPVGAARLGSDSSGLAPRARFKPSPRPMSWAGSALRRLLLLLPSLSLPLVAAPTDENCIYLKETEMLHKVNAHCYCYMQNRRMDLKYIWSTIQVKINSTEMFQFVPISEESNCQNSENVFAFAKCVVQSFWQSETFKETNININQYGEKMCFRIQPLKNTSYAVSVERNMVDKKLFLLFVAGVFLFHFANTLSRSAVFYYSAGVVLGILATLVFLLLTLKRFIPKHSTFWILMSGCWMSSLYFIYYLQEGMKWLWSEYRIYLLGYFFTVGFISFAVCYKHGPLTNERSITLLTWTLQMIAFLLIYFSVTIPEVAYAIIAVILCSKGLHYPVGVICYVGRKIKNLLKSRKSVFRYLTEEEYREQGETETVKALEELRLLCRDPDFPSWLAVSKLHSPHKFANFVLGSPHVSPAELKAHDEQYGLGGSFLEQQLFSTRTESEQDHSATPTEDEDEIQEQNRSENVAFSYNDELF</sequence>
<dbReference type="InParanoid" id="A0A1U7SR22"/>
<evidence type="ECO:0000256" key="2">
    <source>
        <dbReference type="ARBA" id="ARBA00005748"/>
    </source>
</evidence>
<dbReference type="STRING" id="38654.A0A1U7SR22"/>
<evidence type="ECO:0000313" key="10">
    <source>
        <dbReference type="Proteomes" id="UP000189705"/>
    </source>
</evidence>
<dbReference type="AlphaFoldDB" id="A0A1U7SR22"/>
<keyword evidence="3 9" id="KW-0812">Transmembrane</keyword>
<dbReference type="PANTHER" id="PTHR13598:SF3">
    <property type="entry name" value="NUCLEAR ENVELOPE INTEGRAL MEMBRANE PROTEIN 2"/>
    <property type="match status" value="1"/>
</dbReference>
<proteinExistence type="inferred from homology"/>
<dbReference type="GeneID" id="102374936"/>
<keyword evidence="7" id="KW-0539">Nucleus</keyword>
<evidence type="ECO:0000256" key="4">
    <source>
        <dbReference type="ARBA" id="ARBA00022729"/>
    </source>
</evidence>
<evidence type="ECO:0000256" key="5">
    <source>
        <dbReference type="ARBA" id="ARBA00022989"/>
    </source>
</evidence>